<dbReference type="EMBL" id="OVEO01000014">
    <property type="protein sequence ID" value="SPR00416.1"/>
    <property type="molecule type" value="Genomic_DNA"/>
</dbReference>
<gene>
    <name evidence="2" type="ORF">PBRA_004269</name>
    <name evidence="3" type="ORF">PLBR_LOCUS7631</name>
</gene>
<keyword evidence="3" id="KW-0496">Mitochondrion</keyword>
<feature type="compositionally biased region" description="Polar residues" evidence="1">
    <location>
        <begin position="215"/>
        <end position="225"/>
    </location>
</feature>
<reference evidence="3 5" key="2">
    <citation type="submission" date="2018-03" db="EMBL/GenBank/DDBJ databases">
        <authorList>
            <person name="Fogelqvist J."/>
        </authorList>
    </citation>
    <scope>NUCLEOTIDE SEQUENCE [LARGE SCALE GENOMIC DNA]</scope>
</reference>
<name>A0A0G4IK53_PLABS</name>
<reference evidence="2 4" key="1">
    <citation type="submission" date="2015-02" db="EMBL/GenBank/DDBJ databases">
        <authorList>
            <person name="Chooi Y.-H."/>
        </authorList>
    </citation>
    <scope>NUCLEOTIDE SEQUENCE [LARGE SCALE GENOMIC DNA]</scope>
    <source>
        <strain evidence="2">E3</strain>
    </source>
</reference>
<keyword evidence="4" id="KW-1185">Reference proteome</keyword>
<evidence type="ECO:0000313" key="3">
    <source>
        <dbReference type="EMBL" id="SPR00416.1"/>
    </source>
</evidence>
<evidence type="ECO:0000313" key="5">
    <source>
        <dbReference type="Proteomes" id="UP000290189"/>
    </source>
</evidence>
<evidence type="ECO:0000313" key="4">
    <source>
        <dbReference type="Proteomes" id="UP000039324"/>
    </source>
</evidence>
<dbReference type="Proteomes" id="UP000290189">
    <property type="component" value="Unassembled WGS sequence"/>
</dbReference>
<feature type="compositionally biased region" description="Basic and acidic residues" evidence="1">
    <location>
        <begin position="485"/>
        <end position="496"/>
    </location>
</feature>
<feature type="compositionally biased region" description="Polar residues" evidence="1">
    <location>
        <begin position="444"/>
        <end position="465"/>
    </location>
</feature>
<dbReference type="EMBL" id="CDSF01000024">
    <property type="protein sequence ID" value="CEO95543.1"/>
    <property type="molecule type" value="Genomic_DNA"/>
</dbReference>
<evidence type="ECO:0008006" key="6">
    <source>
        <dbReference type="Google" id="ProtNLM"/>
    </source>
</evidence>
<feature type="region of interest" description="Disordered" evidence="1">
    <location>
        <begin position="444"/>
        <end position="496"/>
    </location>
</feature>
<evidence type="ECO:0000256" key="1">
    <source>
        <dbReference type="SAM" id="MobiDB-lite"/>
    </source>
</evidence>
<accession>A0A0G4IK53</accession>
<feature type="compositionally biased region" description="Basic residues" evidence="1">
    <location>
        <begin position="467"/>
        <end position="476"/>
    </location>
</feature>
<organism evidence="2 4">
    <name type="scientific">Plasmodiophora brassicae</name>
    <name type="common">Clubroot disease agent</name>
    <dbReference type="NCBI Taxonomy" id="37360"/>
    <lineage>
        <taxon>Eukaryota</taxon>
        <taxon>Sar</taxon>
        <taxon>Rhizaria</taxon>
        <taxon>Endomyxa</taxon>
        <taxon>Phytomyxea</taxon>
        <taxon>Plasmodiophorida</taxon>
        <taxon>Plasmodiophoridae</taxon>
        <taxon>Plasmodiophora</taxon>
    </lineage>
</organism>
<feature type="region of interest" description="Disordered" evidence="1">
    <location>
        <begin position="145"/>
        <end position="169"/>
    </location>
</feature>
<sequence length="705" mass="80019">MGENETIAQCGLSLSTLAQDRLRGLDDDELRPWEVQQVETIEANARVWNLLQEARERKSYSTSQSVQEWVKAIESDAESAVRGVVSRRDQFDTENSPYNGDARALLRRCFAIDEQSSGIKRDSKYNELLRHDGVYDCRRRSRPKASVHRYTSGTISDESDTGNGVDGDEKDVDAAVDDSITPCQRRIKCEPQETVENTDQTWTATQPALVVHSSAEGSDTTNQINVRRPDNGGSATISPLHGCLERVDSTLPSVDAGDPRALPESSPGADVATKDETAEIVPDPGTVYDNDSGKFGQAGGRGDSDNADAANPGIESPSPCIPGAVGHDGVAIETTIETFDRDPCQAQDEPAEMDVAFYERQLAVRKQRRAFRAWSQWANAVLRRRFTASITAFERAQHRRLIDTFHQWRAFVRSEKVARSVLQESEERRRMAGSLIGALAAMPTTENGNTTRPSPGLRQSRSTTAVKAKRVPKKRPSTPAPDVVAEQRRRHAEERVEQQRQKAMVEEQARIAAAAQQRQREEELKAIADLAAEQERQRRRQIASQMTALALMHRDRSSIVYRGWGPWRRLVEFCRQQQRSSVTFYNAKLISRTWRSWHHARSVRATVLVRAEEVADHARIRTAWGQWRSALQQGRSSRHLMRMRVAVRFWHKRVQRRLRVTSKRGQRVRLRRLWMRWRAAATRAETDRFKQAMWDKVHAWLAEPP</sequence>
<evidence type="ECO:0000313" key="2">
    <source>
        <dbReference type="EMBL" id="CEO95543.1"/>
    </source>
</evidence>
<protein>
    <recommendedName>
        <fullName evidence="6">Sfi1 spindle body domain-containing protein</fullName>
    </recommendedName>
</protein>
<dbReference type="Proteomes" id="UP000039324">
    <property type="component" value="Unassembled WGS sequence"/>
</dbReference>
<dbReference type="AlphaFoldDB" id="A0A0G4IK53"/>
<geneLocation type="mitochondrion" evidence="3"/>
<feature type="region of interest" description="Disordered" evidence="1">
    <location>
        <begin position="213"/>
        <end position="319"/>
    </location>
</feature>
<proteinExistence type="predicted"/>